<dbReference type="EC" id="5.3.99.10" evidence="4"/>
<evidence type="ECO:0000256" key="1">
    <source>
        <dbReference type="ARBA" id="ARBA00004948"/>
    </source>
</evidence>
<organism evidence="4 5">
    <name type="scientific">Bacillus chungangensis</name>
    <dbReference type="NCBI Taxonomy" id="587633"/>
    <lineage>
        <taxon>Bacteria</taxon>
        <taxon>Bacillati</taxon>
        <taxon>Bacillota</taxon>
        <taxon>Bacilli</taxon>
        <taxon>Bacillales</taxon>
        <taxon>Bacillaceae</taxon>
        <taxon>Bacillus</taxon>
    </lineage>
</organism>
<evidence type="ECO:0000259" key="3">
    <source>
        <dbReference type="Pfam" id="PF02581"/>
    </source>
</evidence>
<dbReference type="Gene3D" id="3.20.20.70">
    <property type="entry name" value="Aldolase class I"/>
    <property type="match status" value="1"/>
</dbReference>
<evidence type="ECO:0000313" key="5">
    <source>
        <dbReference type="Proteomes" id="UP001223586"/>
    </source>
</evidence>
<comment type="caution">
    <text evidence="4">The sequence shown here is derived from an EMBL/GenBank/DDBJ whole genome shotgun (WGS) entry which is preliminary data.</text>
</comment>
<proteinExistence type="predicted"/>
<dbReference type="InterPro" id="IPR022998">
    <property type="entry name" value="ThiamineP_synth_TenI"/>
</dbReference>
<dbReference type="SUPFAM" id="SSF51391">
    <property type="entry name" value="Thiamin phosphate synthase"/>
    <property type="match status" value="1"/>
</dbReference>
<comment type="pathway">
    <text evidence="1">Cofactor biosynthesis; thiamine diphosphate biosynthesis.</text>
</comment>
<keyword evidence="4" id="KW-0413">Isomerase</keyword>
<protein>
    <submittedName>
        <fullName evidence="4">Thiazole tautomerase (Transcriptional regulator TenI)</fullName>
        <ecNumber evidence="4">5.3.99.10</ecNumber>
    </submittedName>
</protein>
<accession>A0ABT9WRE0</accession>
<dbReference type="GO" id="GO:0016853">
    <property type="term" value="F:isomerase activity"/>
    <property type="evidence" value="ECO:0007669"/>
    <property type="project" value="UniProtKB-KW"/>
</dbReference>
<gene>
    <name evidence="4" type="ORF">J2S08_001577</name>
</gene>
<dbReference type="Pfam" id="PF02581">
    <property type="entry name" value="TMP-TENI"/>
    <property type="match status" value="1"/>
</dbReference>
<name>A0ABT9WRE0_9BACI</name>
<dbReference type="PANTHER" id="PTHR20857">
    <property type="entry name" value="THIAMINE-PHOSPHATE PYROPHOSPHORYLASE"/>
    <property type="match status" value="1"/>
</dbReference>
<dbReference type="PANTHER" id="PTHR20857:SF22">
    <property type="entry name" value="THIAZOLE TAUTOMERASE"/>
    <property type="match status" value="1"/>
</dbReference>
<dbReference type="InterPro" id="IPR013785">
    <property type="entry name" value="Aldolase_TIM"/>
</dbReference>
<dbReference type="Proteomes" id="UP001223586">
    <property type="component" value="Unassembled WGS sequence"/>
</dbReference>
<sequence length="200" mass="22007">MRKELHIISDGKRDFPRLLRISEEMNEYAAAIHIREKEATAFQLYSIVKDMQARGIPLCKIYMNDRLDVAKVTGVHGVQLKHHSLPVEEVKRHFSSCRIGKSIHSLEEAKKAEQQGADYLLFGHIFATASKKGKKPVGLSGLESVAAAVEIPVIAIGGITIETVNDVIEAGADGIAVMSGIWDADNPVEAVRAYHNKLKL</sequence>
<evidence type="ECO:0000256" key="2">
    <source>
        <dbReference type="ARBA" id="ARBA00022977"/>
    </source>
</evidence>
<dbReference type="EMBL" id="JAUSTT010000008">
    <property type="protein sequence ID" value="MDQ0175741.1"/>
    <property type="molecule type" value="Genomic_DNA"/>
</dbReference>
<evidence type="ECO:0000313" key="4">
    <source>
        <dbReference type="EMBL" id="MDQ0175741.1"/>
    </source>
</evidence>
<keyword evidence="5" id="KW-1185">Reference proteome</keyword>
<dbReference type="InterPro" id="IPR036206">
    <property type="entry name" value="ThiamineP_synth_sf"/>
</dbReference>
<keyword evidence="2" id="KW-0784">Thiamine biosynthesis</keyword>
<dbReference type="RefSeq" id="WP_307228312.1">
    <property type="nucleotide sequence ID" value="NZ_JAUSTT010000008.1"/>
</dbReference>
<dbReference type="CDD" id="cd00564">
    <property type="entry name" value="TMP_TenI"/>
    <property type="match status" value="1"/>
</dbReference>
<feature type="domain" description="Thiamine phosphate synthase/TenI" evidence="3">
    <location>
        <begin position="8"/>
        <end position="181"/>
    </location>
</feature>
<reference evidence="4 5" key="1">
    <citation type="submission" date="2023-07" db="EMBL/GenBank/DDBJ databases">
        <title>Genomic Encyclopedia of Type Strains, Phase IV (KMG-IV): sequencing the most valuable type-strain genomes for metagenomic binning, comparative biology and taxonomic classification.</title>
        <authorList>
            <person name="Goeker M."/>
        </authorList>
    </citation>
    <scope>NUCLEOTIDE SEQUENCE [LARGE SCALE GENOMIC DNA]</scope>
    <source>
        <strain evidence="4 5">DSM 23837</strain>
    </source>
</reference>